<evidence type="ECO:0000256" key="5">
    <source>
        <dbReference type="ARBA" id="ARBA00022694"/>
    </source>
</evidence>
<dbReference type="RefSeq" id="WP_168660718.1">
    <property type="nucleotide sequence ID" value="NZ_CP051180.1"/>
</dbReference>
<dbReference type="KEGG" id="fes:HER31_11515"/>
<evidence type="ECO:0000259" key="7">
    <source>
        <dbReference type="Pfam" id="PF05175"/>
    </source>
</evidence>
<dbReference type="CDD" id="cd02440">
    <property type="entry name" value="AdoMet_MTases"/>
    <property type="match status" value="1"/>
</dbReference>
<dbReference type="Proteomes" id="UP000501602">
    <property type="component" value="Chromosome"/>
</dbReference>
<dbReference type="GO" id="GO:0003676">
    <property type="term" value="F:nucleic acid binding"/>
    <property type="evidence" value="ECO:0007669"/>
    <property type="project" value="InterPro"/>
</dbReference>
<evidence type="ECO:0000256" key="3">
    <source>
        <dbReference type="ARBA" id="ARBA00022679"/>
    </source>
</evidence>
<dbReference type="InterPro" id="IPR002052">
    <property type="entry name" value="DNA_methylase_N6_adenine_CS"/>
</dbReference>
<evidence type="ECO:0000256" key="4">
    <source>
        <dbReference type="ARBA" id="ARBA00022691"/>
    </source>
</evidence>
<dbReference type="Pfam" id="PF05175">
    <property type="entry name" value="MTS"/>
    <property type="match status" value="1"/>
</dbReference>
<dbReference type="Gene3D" id="3.40.50.150">
    <property type="entry name" value="Vaccinia Virus protein VP39"/>
    <property type="match status" value="1"/>
</dbReference>
<dbReference type="InterPro" id="IPR050210">
    <property type="entry name" value="tRNA_Adenine-N(6)_MTase"/>
</dbReference>
<keyword evidence="4 6" id="KW-0949">S-adenosyl-L-methionine</keyword>
<keyword evidence="1 6" id="KW-0963">Cytoplasm</keyword>
<accession>A0A6H1UF59</accession>
<dbReference type="SUPFAM" id="SSF53335">
    <property type="entry name" value="S-adenosyl-L-methionine-dependent methyltransferases"/>
    <property type="match status" value="1"/>
</dbReference>
<dbReference type="GO" id="GO:0005737">
    <property type="term" value="C:cytoplasm"/>
    <property type="evidence" value="ECO:0007669"/>
    <property type="project" value="UniProtKB-SubCell"/>
</dbReference>
<evidence type="ECO:0000313" key="8">
    <source>
        <dbReference type="EMBL" id="QIZ77458.1"/>
    </source>
</evidence>
<evidence type="ECO:0000313" key="9">
    <source>
        <dbReference type="Proteomes" id="UP000501602"/>
    </source>
</evidence>
<reference evidence="8 9" key="1">
    <citation type="submission" date="2020-04" db="EMBL/GenBank/DDBJ databases">
        <title>Ferrimonas sp. S7 isolated from sea water.</title>
        <authorList>
            <person name="Bae S.S."/>
            <person name="Baek K."/>
        </authorList>
    </citation>
    <scope>NUCLEOTIDE SEQUENCE [LARGE SCALE GENOMIC DNA]</scope>
    <source>
        <strain evidence="8 9">S7</strain>
    </source>
</reference>
<dbReference type="HAMAP" id="MF_01872">
    <property type="entry name" value="tRNA_methyltr_YfiC"/>
    <property type="match status" value="1"/>
</dbReference>
<evidence type="ECO:0000256" key="1">
    <source>
        <dbReference type="ARBA" id="ARBA00022490"/>
    </source>
</evidence>
<proteinExistence type="inferred from homology"/>
<comment type="subcellular location">
    <subcellularLocation>
        <location evidence="6">Cytoplasm</location>
    </subcellularLocation>
</comment>
<dbReference type="EC" id="2.1.1.223" evidence="6"/>
<keyword evidence="9" id="KW-1185">Reference proteome</keyword>
<sequence>MSFTFKQFHIEHDRCGMPVSTDGVMLGAWAKLPDNGHVADIGTGSGLLALMAAQRSNCAITAIEIDRDAALQATENFAASAWQHRINLYHGPIQQWQGQVDAIICNPPYFTNGARSDKSQGRATARHHDQLSHQQLLEQCARLLSPTGYANVILPQAEAQQLITSLPLFGLHLQRQLLVHTTAKKPVQRQLLTFGKQRCECDQQTLVIHQHGGYSEQFRVLTDNFYLHLGSNH</sequence>
<dbReference type="PROSITE" id="PS00092">
    <property type="entry name" value="N6_MTASE"/>
    <property type="match status" value="1"/>
</dbReference>
<dbReference type="AlphaFoldDB" id="A0A6H1UF59"/>
<comment type="catalytic activity">
    <reaction evidence="6">
        <text>adenosine(37) in tRNA1(Val) + S-adenosyl-L-methionine = N(6)-methyladenosine(37) in tRNA1(Val) + S-adenosyl-L-homocysteine + H(+)</text>
        <dbReference type="Rhea" id="RHEA:43160"/>
        <dbReference type="Rhea" id="RHEA-COMP:10369"/>
        <dbReference type="Rhea" id="RHEA-COMP:10370"/>
        <dbReference type="ChEBI" id="CHEBI:15378"/>
        <dbReference type="ChEBI" id="CHEBI:57856"/>
        <dbReference type="ChEBI" id="CHEBI:59789"/>
        <dbReference type="ChEBI" id="CHEBI:74411"/>
        <dbReference type="ChEBI" id="CHEBI:74449"/>
        <dbReference type="EC" id="2.1.1.223"/>
    </reaction>
</comment>
<comment type="similarity">
    <text evidence="6">Belongs to the methyltransferase superfamily. tRNA (adenine-N(6)-)-methyltransferase family.</text>
</comment>
<keyword evidence="3 6" id="KW-0808">Transferase</keyword>
<dbReference type="GO" id="GO:0016430">
    <property type="term" value="F:tRNA (adenine-N6)-methyltransferase activity"/>
    <property type="evidence" value="ECO:0007669"/>
    <property type="project" value="UniProtKB-UniRule"/>
</dbReference>
<dbReference type="InterPro" id="IPR029063">
    <property type="entry name" value="SAM-dependent_MTases_sf"/>
</dbReference>
<evidence type="ECO:0000256" key="6">
    <source>
        <dbReference type="HAMAP-Rule" id="MF_01872"/>
    </source>
</evidence>
<evidence type="ECO:0000256" key="2">
    <source>
        <dbReference type="ARBA" id="ARBA00022603"/>
    </source>
</evidence>
<name>A0A6H1UF59_9GAMM</name>
<protein>
    <recommendedName>
        <fullName evidence="6">tRNA1(Val) (adenine(37)-N6)-methyltransferase</fullName>
        <ecNumber evidence="6">2.1.1.223</ecNumber>
    </recommendedName>
    <alternativeName>
        <fullName evidence="6">tRNA m6A37 methyltransferase</fullName>
    </alternativeName>
</protein>
<dbReference type="GO" id="GO:0008033">
    <property type="term" value="P:tRNA processing"/>
    <property type="evidence" value="ECO:0007669"/>
    <property type="project" value="UniProtKB-UniRule"/>
</dbReference>
<dbReference type="EMBL" id="CP051180">
    <property type="protein sequence ID" value="QIZ77458.1"/>
    <property type="molecule type" value="Genomic_DNA"/>
</dbReference>
<dbReference type="InterPro" id="IPR007848">
    <property type="entry name" value="Small_mtfrase_dom"/>
</dbReference>
<dbReference type="InterPro" id="IPR022882">
    <property type="entry name" value="tRNA_adenine-N6_MeTrfase"/>
</dbReference>
<dbReference type="GO" id="GO:0032259">
    <property type="term" value="P:methylation"/>
    <property type="evidence" value="ECO:0007669"/>
    <property type="project" value="UniProtKB-KW"/>
</dbReference>
<organism evidence="8 9">
    <name type="scientific">Ferrimonas lipolytica</name>
    <dbReference type="NCBI Taxonomy" id="2724191"/>
    <lineage>
        <taxon>Bacteria</taxon>
        <taxon>Pseudomonadati</taxon>
        <taxon>Pseudomonadota</taxon>
        <taxon>Gammaproteobacteria</taxon>
        <taxon>Alteromonadales</taxon>
        <taxon>Ferrimonadaceae</taxon>
        <taxon>Ferrimonas</taxon>
    </lineage>
</organism>
<feature type="domain" description="Methyltransferase small" evidence="7">
    <location>
        <begin position="34"/>
        <end position="116"/>
    </location>
</feature>
<gene>
    <name evidence="8" type="ORF">HER31_11515</name>
</gene>
<keyword evidence="2 6" id="KW-0489">Methyltransferase</keyword>
<dbReference type="PANTHER" id="PTHR47739:SF1">
    <property type="entry name" value="TRNA1(VAL) (ADENINE(37)-N6)-METHYLTRANSFERASE"/>
    <property type="match status" value="1"/>
</dbReference>
<comment type="function">
    <text evidence="6">Specifically methylates the adenine in position 37 of tRNA(1)(Val) (anticodon cmo5UAC).</text>
</comment>
<dbReference type="PANTHER" id="PTHR47739">
    <property type="entry name" value="TRNA1(VAL) (ADENINE(37)-N6)-METHYLTRANSFERASE"/>
    <property type="match status" value="1"/>
</dbReference>
<keyword evidence="5 6" id="KW-0819">tRNA processing</keyword>